<dbReference type="EMBL" id="SGXA01000002">
    <property type="protein sequence ID" value="RZS72199.1"/>
    <property type="molecule type" value="Genomic_DNA"/>
</dbReference>
<gene>
    <name evidence="1" type="ORF">EV199_4115</name>
</gene>
<accession>A0A4Q7MVY3</accession>
<dbReference type="SUPFAM" id="SSF53335">
    <property type="entry name" value="S-adenosyl-L-methionine-dependent methyltransferases"/>
    <property type="match status" value="1"/>
</dbReference>
<dbReference type="GO" id="GO:0032259">
    <property type="term" value="P:methylation"/>
    <property type="evidence" value="ECO:0007669"/>
    <property type="project" value="UniProtKB-KW"/>
</dbReference>
<proteinExistence type="predicted"/>
<dbReference type="InterPro" id="IPR029063">
    <property type="entry name" value="SAM-dependent_MTases_sf"/>
</dbReference>
<dbReference type="CDD" id="cd02440">
    <property type="entry name" value="AdoMet_MTases"/>
    <property type="match status" value="1"/>
</dbReference>
<keyword evidence="1" id="KW-0489">Methyltransferase</keyword>
<keyword evidence="2" id="KW-1185">Reference proteome</keyword>
<organism evidence="1 2">
    <name type="scientific">Pseudobacter ginsenosidimutans</name>
    <dbReference type="NCBI Taxonomy" id="661488"/>
    <lineage>
        <taxon>Bacteria</taxon>
        <taxon>Pseudomonadati</taxon>
        <taxon>Bacteroidota</taxon>
        <taxon>Chitinophagia</taxon>
        <taxon>Chitinophagales</taxon>
        <taxon>Chitinophagaceae</taxon>
        <taxon>Pseudobacter</taxon>
    </lineage>
</organism>
<name>A0A4Q7MVY3_9BACT</name>
<evidence type="ECO:0000313" key="1">
    <source>
        <dbReference type="EMBL" id="RZS72199.1"/>
    </source>
</evidence>
<reference evidence="1 2" key="1">
    <citation type="submission" date="2019-02" db="EMBL/GenBank/DDBJ databases">
        <title>Genomic Encyclopedia of Type Strains, Phase IV (KMG-IV): sequencing the most valuable type-strain genomes for metagenomic binning, comparative biology and taxonomic classification.</title>
        <authorList>
            <person name="Goeker M."/>
        </authorList>
    </citation>
    <scope>NUCLEOTIDE SEQUENCE [LARGE SCALE GENOMIC DNA]</scope>
    <source>
        <strain evidence="1 2">DSM 18116</strain>
    </source>
</reference>
<dbReference type="Proteomes" id="UP000293874">
    <property type="component" value="Unassembled WGS sequence"/>
</dbReference>
<comment type="caution">
    <text evidence="1">The sequence shown here is derived from an EMBL/GenBank/DDBJ whole genome shotgun (WGS) entry which is preliminary data.</text>
</comment>
<dbReference type="GO" id="GO:0008168">
    <property type="term" value="F:methyltransferase activity"/>
    <property type="evidence" value="ECO:0007669"/>
    <property type="project" value="UniProtKB-KW"/>
</dbReference>
<keyword evidence="1" id="KW-0808">Transferase</keyword>
<sequence>MDNNFEKVSCALCGLESTINVTKKGQFGILTYVSICKNCGLMYLNPRWTSERYKHFYIHEYEKYYPRVPGVKENEFANIKLIVDRINRHHSLRVSPGHVLDIGVGFGESLLYLKKNVYQQAGYSAIEPSKVCVDYLQEQGIQVISNSVDTDWTHPFEQKFDLVIMRHVAEHLLQPVDALKKIAKVLSDRGILYLAVPDAYHPVLPLTSYYFRTVHTYYFNKDTISELMEQSGLQIEVLQDNQKGELYLIAKRATGKTAVRHTKAGYYKQYYTILKGLVTEKIGSYRKNLIYRMRNIKKSASGSR</sequence>
<dbReference type="Pfam" id="PF13489">
    <property type="entry name" value="Methyltransf_23"/>
    <property type="match status" value="1"/>
</dbReference>
<dbReference type="Gene3D" id="3.40.50.150">
    <property type="entry name" value="Vaccinia Virus protein VP39"/>
    <property type="match status" value="1"/>
</dbReference>
<dbReference type="AlphaFoldDB" id="A0A4Q7MVY3"/>
<evidence type="ECO:0000313" key="2">
    <source>
        <dbReference type="Proteomes" id="UP000293874"/>
    </source>
</evidence>
<protein>
    <submittedName>
        <fullName evidence="1">Methyltransferase family protein</fullName>
    </submittedName>
</protein>
<dbReference type="PANTHER" id="PTHR43861">
    <property type="entry name" value="TRANS-ACONITATE 2-METHYLTRANSFERASE-RELATED"/>
    <property type="match status" value="1"/>
</dbReference>